<feature type="coiled-coil region" evidence="5">
    <location>
        <begin position="46"/>
        <end position="77"/>
    </location>
</feature>
<feature type="domain" description="Histidine kinase" evidence="7">
    <location>
        <begin position="211"/>
        <end position="434"/>
    </location>
</feature>
<dbReference type="PROSITE" id="PS50109">
    <property type="entry name" value="HIS_KIN"/>
    <property type="match status" value="1"/>
</dbReference>
<dbReference type="Gene3D" id="3.40.50.2300">
    <property type="match status" value="1"/>
</dbReference>
<dbReference type="EMBL" id="VDCH01000015">
    <property type="protein sequence ID" value="TNJ38657.1"/>
    <property type="molecule type" value="Genomic_DNA"/>
</dbReference>
<evidence type="ECO:0000256" key="6">
    <source>
        <dbReference type="SAM" id="MobiDB-lite"/>
    </source>
</evidence>
<dbReference type="PRINTS" id="PR00344">
    <property type="entry name" value="BCTRLSENSOR"/>
</dbReference>
<dbReference type="Pfam" id="PF00512">
    <property type="entry name" value="HisKA"/>
    <property type="match status" value="1"/>
</dbReference>
<organism evidence="9 10">
    <name type="scientific">Chlorobaculum thiosulfatiphilum</name>
    <name type="common">Chlorobium limicola f.sp. thiosulfatophilum</name>
    <dbReference type="NCBI Taxonomy" id="115852"/>
    <lineage>
        <taxon>Bacteria</taxon>
        <taxon>Pseudomonadati</taxon>
        <taxon>Chlorobiota</taxon>
        <taxon>Chlorobiia</taxon>
        <taxon>Chlorobiales</taxon>
        <taxon>Chlorobiaceae</taxon>
        <taxon>Chlorobaculum</taxon>
    </lineage>
</organism>
<dbReference type="SUPFAM" id="SSF55874">
    <property type="entry name" value="ATPase domain of HSP90 chaperone/DNA topoisomerase II/histidine kinase"/>
    <property type="match status" value="1"/>
</dbReference>
<dbReference type="SMART" id="SM00448">
    <property type="entry name" value="REC"/>
    <property type="match status" value="1"/>
</dbReference>
<dbReference type="InterPro" id="IPR001789">
    <property type="entry name" value="Sig_transdc_resp-reg_receiver"/>
</dbReference>
<evidence type="ECO:0000256" key="1">
    <source>
        <dbReference type="ARBA" id="ARBA00000085"/>
    </source>
</evidence>
<gene>
    <name evidence="9" type="ORF">FGF66_07885</name>
</gene>
<dbReference type="EC" id="2.7.13.3" evidence="2"/>
<sequence>MDTHQPYRDDSPELRQRAEERIEQSRRHAPELFPAEEEMRRIIHELSVHQIELELQQEELMQARQELEASLERYSGLYDFAPVGYLALAPDGAIREINLKAATLIGKERGALKGCPFSRFLAPGHIETFNACMKALFRQGGSASFETSLQQSDSLPRILRVDATVSDDGSECKVVLMDITSERKAEEENSALQANLIEAQKIEVVGQLAGGIAHDFNNMLTVIIGTAERSIHRAPDNVLRGELEMILKAAMRSASLTSQLLTFARKQPISPRMVDINNSIEDVLPMLKGLVGENIGIVFNRTDPVSPIYIDPVQLDQILLNLCLNSRDAIKGHGSITIKTRMVHVGKSDIAAGSPCQTPGQYTMLTFTDTGCGISRQDIPHIFEPFFTTKEVGQGTGLGLAVIYGIAKQNKFFIDCTSEPEKGTAFTLFMPAVNAKREGLSVEQEPVSAVQRDLILLVEDEPDICSLVENILEQQGYAVLTAQEGQSALAVAENHLGHIRLLLTDVILPGMNGVELSTRMKAQNPGLKTLFMSGYAPEIIDRYGALNDNNFLPKPFSIRALLDAVHRMLNA</sequence>
<keyword evidence="5" id="KW-0175">Coiled coil</keyword>
<feature type="domain" description="Response regulatory" evidence="8">
    <location>
        <begin position="454"/>
        <end position="569"/>
    </location>
</feature>
<keyword evidence="10" id="KW-1185">Reference proteome</keyword>
<protein>
    <recommendedName>
        <fullName evidence="2">histidine kinase</fullName>
        <ecNumber evidence="2">2.7.13.3</ecNumber>
    </recommendedName>
</protein>
<dbReference type="Gene3D" id="3.30.450.20">
    <property type="entry name" value="PAS domain"/>
    <property type="match status" value="1"/>
</dbReference>
<dbReference type="PROSITE" id="PS50110">
    <property type="entry name" value="RESPONSE_REGULATORY"/>
    <property type="match status" value="1"/>
</dbReference>
<dbReference type="InterPro" id="IPR036097">
    <property type="entry name" value="HisK_dim/P_sf"/>
</dbReference>
<dbReference type="GO" id="GO:0000155">
    <property type="term" value="F:phosphorelay sensor kinase activity"/>
    <property type="evidence" value="ECO:0007669"/>
    <property type="project" value="InterPro"/>
</dbReference>
<evidence type="ECO:0000256" key="2">
    <source>
        <dbReference type="ARBA" id="ARBA00012438"/>
    </source>
</evidence>
<dbReference type="SMART" id="SM00387">
    <property type="entry name" value="HATPase_c"/>
    <property type="match status" value="1"/>
</dbReference>
<dbReference type="InterPro" id="IPR003661">
    <property type="entry name" value="HisK_dim/P_dom"/>
</dbReference>
<dbReference type="InterPro" id="IPR004358">
    <property type="entry name" value="Sig_transdc_His_kin-like_C"/>
</dbReference>
<dbReference type="Gene3D" id="1.10.287.130">
    <property type="match status" value="1"/>
</dbReference>
<dbReference type="SUPFAM" id="SSF55785">
    <property type="entry name" value="PYP-like sensor domain (PAS domain)"/>
    <property type="match status" value="1"/>
</dbReference>
<comment type="catalytic activity">
    <reaction evidence="1">
        <text>ATP + protein L-histidine = ADP + protein N-phospho-L-histidine.</text>
        <dbReference type="EC" id="2.7.13.3"/>
    </reaction>
</comment>
<dbReference type="SUPFAM" id="SSF52172">
    <property type="entry name" value="CheY-like"/>
    <property type="match status" value="1"/>
</dbReference>
<dbReference type="InterPro" id="IPR011006">
    <property type="entry name" value="CheY-like_superfamily"/>
</dbReference>
<comment type="caution">
    <text evidence="9">The sequence shown here is derived from an EMBL/GenBank/DDBJ whole genome shotgun (WGS) entry which is preliminary data.</text>
</comment>
<reference evidence="9 10" key="1">
    <citation type="submission" date="2019-05" db="EMBL/GenBank/DDBJ databases">
        <title>Draft Whole-Genome sequence of the green sulfur bacterium Chlorobaculum thiosulfatiphilum DSM 249.</title>
        <authorList>
            <person name="Meyer T.E."/>
            <person name="Kyndt J.A."/>
        </authorList>
    </citation>
    <scope>NUCLEOTIDE SEQUENCE [LARGE SCALE GENOMIC DNA]</scope>
    <source>
        <strain evidence="9 10">DSM 249</strain>
    </source>
</reference>
<dbReference type="PANTHER" id="PTHR43065">
    <property type="entry name" value="SENSOR HISTIDINE KINASE"/>
    <property type="match status" value="1"/>
</dbReference>
<dbReference type="OrthoDB" id="9800369at2"/>
<accession>A0A5C4S651</accession>
<dbReference type="CDD" id="cd00130">
    <property type="entry name" value="PAS"/>
    <property type="match status" value="1"/>
</dbReference>
<dbReference type="Pfam" id="PF00072">
    <property type="entry name" value="Response_reg"/>
    <property type="match status" value="1"/>
</dbReference>
<dbReference type="InterPro" id="IPR035965">
    <property type="entry name" value="PAS-like_dom_sf"/>
</dbReference>
<evidence type="ECO:0000256" key="4">
    <source>
        <dbReference type="PROSITE-ProRule" id="PRU00169"/>
    </source>
</evidence>
<keyword evidence="3 4" id="KW-0597">Phosphoprotein</keyword>
<dbReference type="AlphaFoldDB" id="A0A5C4S651"/>
<evidence type="ECO:0000256" key="5">
    <source>
        <dbReference type="SAM" id="Coils"/>
    </source>
</evidence>
<dbReference type="InterPro" id="IPR005467">
    <property type="entry name" value="His_kinase_dom"/>
</dbReference>
<dbReference type="SUPFAM" id="SSF47384">
    <property type="entry name" value="Homodimeric domain of signal transducing histidine kinase"/>
    <property type="match status" value="1"/>
</dbReference>
<feature type="region of interest" description="Disordered" evidence="6">
    <location>
        <begin position="1"/>
        <end position="29"/>
    </location>
</feature>
<evidence type="ECO:0000313" key="9">
    <source>
        <dbReference type="EMBL" id="TNJ38657.1"/>
    </source>
</evidence>
<proteinExistence type="predicted"/>
<feature type="modified residue" description="4-aspartylphosphate" evidence="4">
    <location>
        <position position="505"/>
    </location>
</feature>
<dbReference type="InterPro" id="IPR003594">
    <property type="entry name" value="HATPase_dom"/>
</dbReference>
<evidence type="ECO:0000259" key="8">
    <source>
        <dbReference type="PROSITE" id="PS50110"/>
    </source>
</evidence>
<evidence type="ECO:0000259" key="7">
    <source>
        <dbReference type="PROSITE" id="PS50109"/>
    </source>
</evidence>
<dbReference type="PANTHER" id="PTHR43065:SF42">
    <property type="entry name" value="TWO-COMPONENT SENSOR PPRA"/>
    <property type="match status" value="1"/>
</dbReference>
<dbReference type="Gene3D" id="3.30.565.10">
    <property type="entry name" value="Histidine kinase-like ATPase, C-terminal domain"/>
    <property type="match status" value="1"/>
</dbReference>
<dbReference type="SMART" id="SM00388">
    <property type="entry name" value="HisKA"/>
    <property type="match status" value="1"/>
</dbReference>
<dbReference type="CDD" id="cd00082">
    <property type="entry name" value="HisKA"/>
    <property type="match status" value="1"/>
</dbReference>
<evidence type="ECO:0000313" key="10">
    <source>
        <dbReference type="Proteomes" id="UP000308271"/>
    </source>
</evidence>
<dbReference type="RefSeq" id="WP_139457114.1">
    <property type="nucleotide sequence ID" value="NZ_VDCH01000015.1"/>
</dbReference>
<dbReference type="InterPro" id="IPR000014">
    <property type="entry name" value="PAS"/>
</dbReference>
<dbReference type="Proteomes" id="UP000308271">
    <property type="component" value="Unassembled WGS sequence"/>
</dbReference>
<dbReference type="Pfam" id="PF02518">
    <property type="entry name" value="HATPase_c"/>
    <property type="match status" value="1"/>
</dbReference>
<dbReference type="InterPro" id="IPR036890">
    <property type="entry name" value="HATPase_C_sf"/>
</dbReference>
<evidence type="ECO:0000256" key="3">
    <source>
        <dbReference type="ARBA" id="ARBA00022553"/>
    </source>
</evidence>
<name>A0A5C4S651_CHLTI</name>